<dbReference type="Gene3D" id="3.90.226.10">
    <property type="entry name" value="2-enoyl-CoA Hydratase, Chain A, domain 1"/>
    <property type="match status" value="3"/>
</dbReference>
<dbReference type="PIRSF" id="PIRSF001217">
    <property type="entry name" value="Protease_4_SppA"/>
    <property type="match status" value="1"/>
</dbReference>
<evidence type="ECO:0000256" key="6">
    <source>
        <dbReference type="ARBA" id="ARBA00023136"/>
    </source>
</evidence>
<evidence type="ECO:0000259" key="8">
    <source>
        <dbReference type="Pfam" id="PF01343"/>
    </source>
</evidence>
<keyword evidence="7" id="KW-0812">Transmembrane</keyword>
<dbReference type="CDD" id="cd07018">
    <property type="entry name" value="S49_SppA_67K_type"/>
    <property type="match status" value="1"/>
</dbReference>
<evidence type="ECO:0000256" key="2">
    <source>
        <dbReference type="ARBA" id="ARBA00008683"/>
    </source>
</evidence>
<evidence type="ECO:0000256" key="7">
    <source>
        <dbReference type="SAM" id="Phobius"/>
    </source>
</evidence>
<gene>
    <name evidence="9" type="ORF">METZ01_LOCUS98299</name>
</gene>
<dbReference type="InterPro" id="IPR047217">
    <property type="entry name" value="S49_SppA_67K_type_N"/>
</dbReference>
<proteinExistence type="inferred from homology"/>
<comment type="similarity">
    <text evidence="2">Belongs to the peptidase S49 family.</text>
</comment>
<dbReference type="GO" id="GO:0008236">
    <property type="term" value="F:serine-type peptidase activity"/>
    <property type="evidence" value="ECO:0007669"/>
    <property type="project" value="UniProtKB-KW"/>
</dbReference>
<keyword evidence="4" id="KW-0378">Hydrolase</keyword>
<dbReference type="InterPro" id="IPR004634">
    <property type="entry name" value="Pept_S49_pIV"/>
</dbReference>
<feature type="domain" description="Peptidase S49" evidence="8">
    <location>
        <begin position="172"/>
        <end position="327"/>
    </location>
</feature>
<dbReference type="InterPro" id="IPR047272">
    <property type="entry name" value="S49_SppA_C"/>
</dbReference>
<evidence type="ECO:0000256" key="1">
    <source>
        <dbReference type="ARBA" id="ARBA00004370"/>
    </source>
</evidence>
<dbReference type="AlphaFoldDB" id="A0A381VYT4"/>
<sequence length="653" mass="70736">VQKTIELVQHTLPMASTVLSISPGSLENPRHRPKPRGCMMTNQPIRSFFAVVGRAFAFARVAFANALIGLIFLFVLISIISVPSTPRIMDGTALVFAPVGTLVEERGQPDPLDTLMGLGIGQQTVVRDLIEAIESAADDDRVALLLLDLSEMSSASLVHLSEIGDALAAFREDSGKPVVASGTYFSQGQYFLASFADEIYMHPLGELVLTGMGAYQPYFRDLFDRLKVKIHVFRAGDYKAAVEPYTRSDMSPEAKEADRAMLEQLWSRYVSTVASNRELRVEVVRTYSNTFDELLSSESGDMARVALNQGLVDELITLDEFVERLKLRVGEDEDTFKQIDIDSYLAAVRRPNFPSQKSSIGVLTATGTILMGDQPHGSIGAASTRRLIQDVRKDESIKALVVRVDSPGGSALASELIREELETLQATGIPVVVSMASTAASGGYWISATADQIWASPNTVTGSIGVFSMVPEIEKTLATMGIHRDGTGTTPMSGSMDVMGSLDKGTQKVLQASVDFIYQTFIDLVARGRDMNIEDVDAIGQGRIWTGQDALELGLVDALGDLEDTIQAAAELVELADYEIKFLSTPLSPQEQLINQLIDNLGLVGVLSNNTWLSAFDRVTSGGVLSDVQQLSVLNDPKHVYAICATCQSAPVL</sequence>
<feature type="domain" description="Peptidase S49" evidence="8">
    <location>
        <begin position="425"/>
        <end position="575"/>
    </location>
</feature>
<evidence type="ECO:0000256" key="3">
    <source>
        <dbReference type="ARBA" id="ARBA00022670"/>
    </source>
</evidence>
<dbReference type="NCBIfam" id="TIGR00705">
    <property type="entry name" value="SppA_67K"/>
    <property type="match status" value="1"/>
</dbReference>
<accession>A0A381VYT4</accession>
<protein>
    <recommendedName>
        <fullName evidence="8">Peptidase S49 domain-containing protein</fullName>
    </recommendedName>
</protein>
<keyword evidence="6 7" id="KW-0472">Membrane</keyword>
<evidence type="ECO:0000256" key="4">
    <source>
        <dbReference type="ARBA" id="ARBA00022801"/>
    </source>
</evidence>
<keyword evidence="5" id="KW-0720">Serine protease</keyword>
<comment type="subcellular location">
    <subcellularLocation>
        <location evidence="1">Membrane</location>
    </subcellularLocation>
</comment>
<dbReference type="PANTHER" id="PTHR33209:SF1">
    <property type="entry name" value="PEPTIDASE S49 DOMAIN-CONTAINING PROTEIN"/>
    <property type="match status" value="1"/>
</dbReference>
<dbReference type="Gene3D" id="6.20.330.10">
    <property type="match status" value="1"/>
</dbReference>
<evidence type="ECO:0000313" key="9">
    <source>
        <dbReference type="EMBL" id="SVA45445.1"/>
    </source>
</evidence>
<feature type="transmembrane region" description="Helical" evidence="7">
    <location>
        <begin position="55"/>
        <end position="80"/>
    </location>
</feature>
<dbReference type="NCBIfam" id="TIGR00706">
    <property type="entry name" value="SppA_dom"/>
    <property type="match status" value="1"/>
</dbReference>
<dbReference type="SUPFAM" id="SSF52096">
    <property type="entry name" value="ClpP/crotonase"/>
    <property type="match status" value="2"/>
</dbReference>
<reference evidence="9" key="1">
    <citation type="submission" date="2018-05" db="EMBL/GenBank/DDBJ databases">
        <authorList>
            <person name="Lanie J.A."/>
            <person name="Ng W.-L."/>
            <person name="Kazmierczak K.M."/>
            <person name="Andrzejewski T.M."/>
            <person name="Davidsen T.M."/>
            <person name="Wayne K.J."/>
            <person name="Tettelin H."/>
            <person name="Glass J.I."/>
            <person name="Rusch D."/>
            <person name="Podicherti R."/>
            <person name="Tsui H.-C.T."/>
            <person name="Winkler M.E."/>
        </authorList>
    </citation>
    <scope>NUCLEOTIDE SEQUENCE</scope>
</reference>
<feature type="non-terminal residue" evidence="9">
    <location>
        <position position="1"/>
    </location>
</feature>
<dbReference type="EMBL" id="UINC01010196">
    <property type="protein sequence ID" value="SVA45445.1"/>
    <property type="molecule type" value="Genomic_DNA"/>
</dbReference>
<dbReference type="CDD" id="cd07023">
    <property type="entry name" value="S49_Sppa_N_C"/>
    <property type="match status" value="1"/>
</dbReference>
<keyword evidence="7" id="KW-1133">Transmembrane helix</keyword>
<dbReference type="Pfam" id="PF01343">
    <property type="entry name" value="Peptidase_S49"/>
    <property type="match status" value="2"/>
</dbReference>
<dbReference type="GO" id="GO:0006465">
    <property type="term" value="P:signal peptide processing"/>
    <property type="evidence" value="ECO:0007669"/>
    <property type="project" value="InterPro"/>
</dbReference>
<dbReference type="InterPro" id="IPR002142">
    <property type="entry name" value="Peptidase_S49"/>
</dbReference>
<dbReference type="InterPro" id="IPR004635">
    <property type="entry name" value="Pept_S49_SppA"/>
</dbReference>
<dbReference type="InterPro" id="IPR029045">
    <property type="entry name" value="ClpP/crotonase-like_dom_sf"/>
</dbReference>
<keyword evidence="3" id="KW-0645">Protease</keyword>
<name>A0A381VYT4_9ZZZZ</name>
<dbReference type="PANTHER" id="PTHR33209">
    <property type="entry name" value="PROTEASE 4"/>
    <property type="match status" value="1"/>
</dbReference>
<evidence type="ECO:0000256" key="5">
    <source>
        <dbReference type="ARBA" id="ARBA00022825"/>
    </source>
</evidence>
<organism evidence="9">
    <name type="scientific">marine metagenome</name>
    <dbReference type="NCBI Taxonomy" id="408172"/>
    <lineage>
        <taxon>unclassified sequences</taxon>
        <taxon>metagenomes</taxon>
        <taxon>ecological metagenomes</taxon>
    </lineage>
</organism>
<dbReference type="GO" id="GO:0016020">
    <property type="term" value="C:membrane"/>
    <property type="evidence" value="ECO:0007669"/>
    <property type="project" value="UniProtKB-SubCell"/>
</dbReference>